<evidence type="ECO:0000256" key="6">
    <source>
        <dbReference type="ARBA" id="ARBA00022692"/>
    </source>
</evidence>
<feature type="binding site" evidence="15">
    <location>
        <position position="582"/>
    </location>
    <ligand>
        <name>ATP</name>
        <dbReference type="ChEBI" id="CHEBI:30616"/>
    </ligand>
</feature>
<evidence type="ECO:0000256" key="5">
    <source>
        <dbReference type="ARBA" id="ARBA00022679"/>
    </source>
</evidence>
<protein>
    <recommendedName>
        <fullName evidence="2">non-specific serine/threonine protein kinase</fullName>
        <ecNumber evidence="2">2.7.11.1</ecNumber>
    </recommendedName>
</protein>
<evidence type="ECO:0000256" key="16">
    <source>
        <dbReference type="SAM" id="Phobius"/>
    </source>
</evidence>
<evidence type="ECO:0000256" key="17">
    <source>
        <dbReference type="SAM" id="SignalP"/>
    </source>
</evidence>
<keyword evidence="10 15" id="KW-0067">ATP-binding</keyword>
<dbReference type="InterPro" id="IPR008266">
    <property type="entry name" value="Tyr_kinase_AS"/>
</dbReference>
<dbReference type="Gene3D" id="3.30.200.20">
    <property type="entry name" value="Phosphorylase Kinase, domain 1"/>
    <property type="match status" value="1"/>
</dbReference>
<keyword evidence="12 16" id="KW-0472">Membrane</keyword>
<evidence type="ECO:0000256" key="13">
    <source>
        <dbReference type="ARBA" id="ARBA00047899"/>
    </source>
</evidence>
<comment type="subcellular location">
    <subcellularLocation>
        <location evidence="1">Membrane</location>
    </subcellularLocation>
</comment>
<name>A0ABM4A551_ZIZJJ</name>
<feature type="domain" description="Protein kinase" evidence="18">
    <location>
        <begin position="553"/>
        <end position="832"/>
    </location>
</feature>
<evidence type="ECO:0000313" key="20">
    <source>
        <dbReference type="RefSeq" id="XP_060671859.1"/>
    </source>
</evidence>
<dbReference type="PANTHER" id="PTHR48005:SF70">
    <property type="entry name" value="MDIS1-INTERACTING RECEPTOR LIKE KINASE 2-LIKE"/>
    <property type="match status" value="1"/>
</dbReference>
<dbReference type="PROSITE" id="PS50011">
    <property type="entry name" value="PROTEIN_KINASE_DOM"/>
    <property type="match status" value="1"/>
</dbReference>
<keyword evidence="19" id="KW-1185">Reference proteome</keyword>
<dbReference type="InterPro" id="IPR032675">
    <property type="entry name" value="LRR_dom_sf"/>
</dbReference>
<evidence type="ECO:0000256" key="7">
    <source>
        <dbReference type="ARBA" id="ARBA00022737"/>
    </source>
</evidence>
<evidence type="ECO:0000256" key="12">
    <source>
        <dbReference type="ARBA" id="ARBA00023136"/>
    </source>
</evidence>
<dbReference type="RefSeq" id="XP_060671859.1">
    <property type="nucleotide sequence ID" value="XM_060815876.1"/>
</dbReference>
<evidence type="ECO:0000313" key="19">
    <source>
        <dbReference type="Proteomes" id="UP001652623"/>
    </source>
</evidence>
<accession>A0ABM4A551</accession>
<evidence type="ECO:0000256" key="1">
    <source>
        <dbReference type="ARBA" id="ARBA00004370"/>
    </source>
</evidence>
<sequence>MTIIIIVLLLLRCSSSEKIQYNREVETLLKWKNSLDNSTSHPLLDSWRLYSKFSTTNNINSPCKWIGIYCNKVGSVTEINLANGSIRGSIPASIGNIKNLTGLYLYGNLLSGFLPSSLGNLTKLEFLELGINQLSGPIPIEIGKLRSLTWLSFFMNNINGSVPLEMGNLTNLEYYQLDENSLSGYLPENVCLGRKLLEFYAYDNNFIGPVPKSLRNCTSLIRLELQANQLTGNISEMFGIYPNLYYMDLSSNKFFGEVSEKWGKCSNLSLLNISKNEISGSLPLELWKAAQLRILDISFNHLVENIPKELGRLKFLFKLKLNNNSLSSIVPSEIGMLSELRYLDLSANNLSGSIPKDLEKCSKLADLNLRNNKFGGAIPFQIGNLRPLQNLDLSSNLLGGELPFELQNLQNLETLDISHNNISGSIPATYKEMLSLTYVDMSYNQLEGPIPKIKAFTMAALGNNKGLCGNNTSLKTCRMEEKKGSNGIVVLIVVSILGGLILLFIVVGLLFACQKREMIMDGQGETPIKTYFVSWNHDGKKVHEEIVKATENFDSKYCIGVGGYGSVYKAQLSTGQVVAVKKFHTNDGILDAGEAFASEINVLTRARHRNIIKLEGFCSHTRYSYLVYGFMEKGSLSDILSIEVKALELGWRKRGNIVKGLANAISYMHHECCPAIIHRDISSRNVLLDDEYEAHISDFGSAITVDPDSSNWTPFAGTFGYSAPELAYTMEVNEKCDVYSFGIVILELIMGKHPGDLILSLSASSSSSSPPAVLEILLKDLLDQRLSPPKNQVAEKVVSIVKVAFACLQPDPGSRPTMKDVCDKLSTSLPSLSEPLHTITLEQLFYPPTSTS</sequence>
<evidence type="ECO:0000259" key="18">
    <source>
        <dbReference type="PROSITE" id="PS50011"/>
    </source>
</evidence>
<dbReference type="InterPro" id="IPR013210">
    <property type="entry name" value="LRR_N_plant-typ"/>
</dbReference>
<keyword evidence="7" id="KW-0677">Repeat</keyword>
<dbReference type="GeneID" id="107434864"/>
<reference evidence="20" key="1">
    <citation type="submission" date="2025-08" db="UniProtKB">
        <authorList>
            <consortium name="RefSeq"/>
        </authorList>
    </citation>
    <scope>IDENTIFICATION</scope>
    <source>
        <tissue evidence="20">Seedling</tissue>
    </source>
</reference>
<evidence type="ECO:0000256" key="11">
    <source>
        <dbReference type="ARBA" id="ARBA00022989"/>
    </source>
</evidence>
<dbReference type="Proteomes" id="UP001652623">
    <property type="component" value="Chromosome 3"/>
</dbReference>
<dbReference type="PROSITE" id="PS51450">
    <property type="entry name" value="LRR"/>
    <property type="match status" value="2"/>
</dbReference>
<evidence type="ECO:0000256" key="10">
    <source>
        <dbReference type="ARBA" id="ARBA00022840"/>
    </source>
</evidence>
<evidence type="ECO:0000256" key="3">
    <source>
        <dbReference type="ARBA" id="ARBA00022527"/>
    </source>
</evidence>
<dbReference type="SUPFAM" id="SSF52058">
    <property type="entry name" value="L domain-like"/>
    <property type="match status" value="2"/>
</dbReference>
<dbReference type="InterPro" id="IPR001611">
    <property type="entry name" value="Leu-rich_rpt"/>
</dbReference>
<dbReference type="InterPro" id="IPR000719">
    <property type="entry name" value="Prot_kinase_dom"/>
</dbReference>
<dbReference type="SMART" id="SM00369">
    <property type="entry name" value="LRR_TYP"/>
    <property type="match status" value="6"/>
</dbReference>
<dbReference type="PRINTS" id="PR00019">
    <property type="entry name" value="LEURICHRPT"/>
</dbReference>
<keyword evidence="17" id="KW-0732">Signal</keyword>
<keyword evidence="9" id="KW-0418">Kinase</keyword>
<dbReference type="InterPro" id="IPR051420">
    <property type="entry name" value="Ser_Thr_Kinases_DiverseReg"/>
</dbReference>
<dbReference type="Pfam" id="PF00560">
    <property type="entry name" value="LRR_1"/>
    <property type="match status" value="1"/>
</dbReference>
<dbReference type="SUPFAM" id="SSF56112">
    <property type="entry name" value="Protein kinase-like (PK-like)"/>
    <property type="match status" value="1"/>
</dbReference>
<evidence type="ECO:0000256" key="4">
    <source>
        <dbReference type="ARBA" id="ARBA00022614"/>
    </source>
</evidence>
<evidence type="ECO:0000256" key="9">
    <source>
        <dbReference type="ARBA" id="ARBA00022777"/>
    </source>
</evidence>
<keyword evidence="6 16" id="KW-0812">Transmembrane</keyword>
<dbReference type="Gene3D" id="3.80.10.10">
    <property type="entry name" value="Ribonuclease Inhibitor"/>
    <property type="match status" value="2"/>
</dbReference>
<dbReference type="PROSITE" id="PS00109">
    <property type="entry name" value="PROTEIN_KINASE_TYR"/>
    <property type="match status" value="1"/>
</dbReference>
<feature type="transmembrane region" description="Helical" evidence="16">
    <location>
        <begin position="488"/>
        <end position="513"/>
    </location>
</feature>
<keyword evidence="11 16" id="KW-1133">Transmembrane helix</keyword>
<dbReference type="PANTHER" id="PTHR48005">
    <property type="entry name" value="LEUCINE RICH REPEAT KINASE 2"/>
    <property type="match status" value="1"/>
</dbReference>
<keyword evidence="5" id="KW-0808">Transferase</keyword>
<feature type="signal peptide" evidence="17">
    <location>
        <begin position="1"/>
        <end position="16"/>
    </location>
</feature>
<keyword evidence="4" id="KW-0433">Leucine-rich repeat</keyword>
<evidence type="ECO:0000256" key="14">
    <source>
        <dbReference type="ARBA" id="ARBA00048679"/>
    </source>
</evidence>
<dbReference type="EC" id="2.7.11.1" evidence="2"/>
<dbReference type="InterPro" id="IPR003591">
    <property type="entry name" value="Leu-rich_rpt_typical-subtyp"/>
</dbReference>
<evidence type="ECO:0000256" key="8">
    <source>
        <dbReference type="ARBA" id="ARBA00022741"/>
    </source>
</evidence>
<evidence type="ECO:0000256" key="15">
    <source>
        <dbReference type="PROSITE-ProRule" id="PRU10141"/>
    </source>
</evidence>
<comment type="catalytic activity">
    <reaction evidence="14">
        <text>L-seryl-[protein] + ATP = O-phospho-L-seryl-[protein] + ADP + H(+)</text>
        <dbReference type="Rhea" id="RHEA:17989"/>
        <dbReference type="Rhea" id="RHEA-COMP:9863"/>
        <dbReference type="Rhea" id="RHEA-COMP:11604"/>
        <dbReference type="ChEBI" id="CHEBI:15378"/>
        <dbReference type="ChEBI" id="CHEBI:29999"/>
        <dbReference type="ChEBI" id="CHEBI:30616"/>
        <dbReference type="ChEBI" id="CHEBI:83421"/>
        <dbReference type="ChEBI" id="CHEBI:456216"/>
        <dbReference type="EC" id="2.7.11.1"/>
    </reaction>
</comment>
<evidence type="ECO:0000256" key="2">
    <source>
        <dbReference type="ARBA" id="ARBA00012513"/>
    </source>
</evidence>
<gene>
    <name evidence="20" type="primary">LOC107434864</name>
</gene>
<organism evidence="19 20">
    <name type="scientific">Ziziphus jujuba</name>
    <name type="common">Chinese jujube</name>
    <name type="synonym">Ziziphus sativa</name>
    <dbReference type="NCBI Taxonomy" id="326968"/>
    <lineage>
        <taxon>Eukaryota</taxon>
        <taxon>Viridiplantae</taxon>
        <taxon>Streptophyta</taxon>
        <taxon>Embryophyta</taxon>
        <taxon>Tracheophyta</taxon>
        <taxon>Spermatophyta</taxon>
        <taxon>Magnoliopsida</taxon>
        <taxon>eudicotyledons</taxon>
        <taxon>Gunneridae</taxon>
        <taxon>Pentapetalae</taxon>
        <taxon>rosids</taxon>
        <taxon>fabids</taxon>
        <taxon>Rosales</taxon>
        <taxon>Rhamnaceae</taxon>
        <taxon>Paliureae</taxon>
        <taxon>Ziziphus</taxon>
    </lineage>
</organism>
<dbReference type="Gene3D" id="1.10.510.10">
    <property type="entry name" value="Transferase(Phosphotransferase) domain 1"/>
    <property type="match status" value="1"/>
</dbReference>
<dbReference type="Pfam" id="PF13855">
    <property type="entry name" value="LRR_8"/>
    <property type="match status" value="3"/>
</dbReference>
<keyword evidence="8 15" id="KW-0547">Nucleotide-binding</keyword>
<dbReference type="Pfam" id="PF00069">
    <property type="entry name" value="Pkinase"/>
    <property type="match status" value="1"/>
</dbReference>
<dbReference type="InterPro" id="IPR011009">
    <property type="entry name" value="Kinase-like_dom_sf"/>
</dbReference>
<dbReference type="Pfam" id="PF08263">
    <property type="entry name" value="LRRNT_2"/>
    <property type="match status" value="1"/>
</dbReference>
<dbReference type="InterPro" id="IPR017441">
    <property type="entry name" value="Protein_kinase_ATP_BS"/>
</dbReference>
<keyword evidence="3" id="KW-0723">Serine/threonine-protein kinase</keyword>
<proteinExistence type="predicted"/>
<comment type="catalytic activity">
    <reaction evidence="13">
        <text>L-threonyl-[protein] + ATP = O-phospho-L-threonyl-[protein] + ADP + H(+)</text>
        <dbReference type="Rhea" id="RHEA:46608"/>
        <dbReference type="Rhea" id="RHEA-COMP:11060"/>
        <dbReference type="Rhea" id="RHEA-COMP:11605"/>
        <dbReference type="ChEBI" id="CHEBI:15378"/>
        <dbReference type="ChEBI" id="CHEBI:30013"/>
        <dbReference type="ChEBI" id="CHEBI:30616"/>
        <dbReference type="ChEBI" id="CHEBI:61977"/>
        <dbReference type="ChEBI" id="CHEBI:456216"/>
        <dbReference type="EC" id="2.7.11.1"/>
    </reaction>
</comment>
<dbReference type="PROSITE" id="PS00107">
    <property type="entry name" value="PROTEIN_KINASE_ATP"/>
    <property type="match status" value="1"/>
</dbReference>
<feature type="chain" id="PRO_5047472801" description="non-specific serine/threonine protein kinase" evidence="17">
    <location>
        <begin position="17"/>
        <end position="852"/>
    </location>
</feature>